<name>A0A657LST6_9HYPH</name>
<dbReference type="Gene3D" id="3.30.2000.20">
    <property type="match status" value="1"/>
</dbReference>
<organism evidence="1 2">
    <name type="scientific">Pararhizobium antarcticum</name>
    <dbReference type="NCBI Taxonomy" id="1798805"/>
    <lineage>
        <taxon>Bacteria</taxon>
        <taxon>Pseudomonadati</taxon>
        <taxon>Pseudomonadota</taxon>
        <taxon>Alphaproteobacteria</taxon>
        <taxon>Hyphomicrobiales</taxon>
        <taxon>Rhizobiaceae</taxon>
        <taxon>Rhizobium/Agrobacterium group</taxon>
        <taxon>Pararhizobium</taxon>
    </lineage>
</organism>
<dbReference type="Proteomes" id="UP000182661">
    <property type="component" value="Unassembled WGS sequence"/>
</dbReference>
<protein>
    <recommendedName>
        <fullName evidence="3">DUF3168 domain-containing protein</fullName>
    </recommendedName>
</protein>
<accession>A0A657LST6</accession>
<dbReference type="RefSeq" id="WP_071832953.1">
    <property type="nucleotide sequence ID" value="NZ_LSRP01000082.1"/>
</dbReference>
<sequence length="141" mass="15323">MATTTDAIIFAALSARLRTMGDVLPIASPNITFPAAGTQKPAKYLKLDFLPNKTRQVTMGDDPQQKIGLMQVAVMWPKGSGIEAALDVAGAIIDRFNNQTIFASGVRITISSEPWASSPIQDDDRMMIPVSIPYHAFEQET</sequence>
<evidence type="ECO:0000313" key="2">
    <source>
        <dbReference type="Proteomes" id="UP000182661"/>
    </source>
</evidence>
<keyword evidence="2" id="KW-1185">Reference proteome</keyword>
<comment type="caution">
    <text evidence="1">The sequence shown here is derived from an EMBL/GenBank/DDBJ whole genome shotgun (WGS) entry which is preliminary data.</text>
</comment>
<dbReference type="Pfam" id="PF13554">
    <property type="entry name" value="Phage_tail_terminator_5"/>
    <property type="match status" value="1"/>
</dbReference>
<gene>
    <name evidence="1" type="ORF">AX760_16575</name>
</gene>
<dbReference type="AlphaFoldDB" id="A0A657LST6"/>
<dbReference type="EMBL" id="LSRP01000082">
    <property type="protein sequence ID" value="OJF97578.1"/>
    <property type="molecule type" value="Genomic_DNA"/>
</dbReference>
<dbReference type="InterPro" id="IPR025395">
    <property type="entry name" value="Phage_tail_terminator-like"/>
</dbReference>
<evidence type="ECO:0000313" key="1">
    <source>
        <dbReference type="EMBL" id="OJF97578.1"/>
    </source>
</evidence>
<proteinExistence type="predicted"/>
<dbReference type="OrthoDB" id="7858762at2"/>
<reference evidence="1 2" key="1">
    <citation type="submission" date="2016-02" db="EMBL/GenBank/DDBJ databases">
        <title>Genome sequencing of a beta-galactosidase producing bacteria Rhizobium sp. 59.</title>
        <authorList>
            <person name="Wang D."/>
            <person name="Kot W."/>
            <person name="Qin Y."/>
            <person name="Hansen L."/>
            <person name="Naqvi K."/>
            <person name="Rensing C."/>
        </authorList>
    </citation>
    <scope>NUCLEOTIDE SEQUENCE [LARGE SCALE GENOMIC DNA]</scope>
    <source>
        <strain evidence="1 2">59</strain>
    </source>
</reference>
<evidence type="ECO:0008006" key="3">
    <source>
        <dbReference type="Google" id="ProtNLM"/>
    </source>
</evidence>